<reference evidence="17 18" key="1">
    <citation type="submission" date="2023-06" db="EMBL/GenBank/DDBJ databases">
        <authorList>
            <person name="Oyuntsetseg B."/>
            <person name="Kim S.B."/>
        </authorList>
    </citation>
    <scope>NUCLEOTIDE SEQUENCE [LARGE SCALE GENOMIC DNA]</scope>
    <source>
        <strain evidence="17 18">4-36</strain>
    </source>
</reference>
<dbReference type="KEGG" id="amog:QRX60_20570"/>
<feature type="transmembrane region" description="Helical" evidence="14">
    <location>
        <begin position="20"/>
        <end position="38"/>
    </location>
</feature>
<comment type="similarity">
    <text evidence="2 14 15">Belongs to the ATPase B chain family.</text>
</comment>
<dbReference type="SUPFAM" id="SSF81573">
    <property type="entry name" value="F1F0 ATP synthase subunit B, membrane domain"/>
    <property type="match status" value="1"/>
</dbReference>
<evidence type="ECO:0000256" key="8">
    <source>
        <dbReference type="ARBA" id="ARBA00022989"/>
    </source>
</evidence>
<keyword evidence="6 14" id="KW-0812">Transmembrane</keyword>
<dbReference type="GO" id="GO:0046961">
    <property type="term" value="F:proton-transporting ATPase activity, rotational mechanism"/>
    <property type="evidence" value="ECO:0007669"/>
    <property type="project" value="TreeGrafter"/>
</dbReference>
<keyword evidence="7 14" id="KW-0375">Hydrogen ion transport</keyword>
<keyword evidence="16" id="KW-0175">Coiled coil</keyword>
<protein>
    <recommendedName>
        <fullName evidence="14">ATP synthase subunit b</fullName>
    </recommendedName>
    <alternativeName>
        <fullName evidence="14">ATP synthase F(0) sector subunit b</fullName>
    </alternativeName>
    <alternativeName>
        <fullName evidence="14">ATPase subunit I</fullName>
    </alternativeName>
    <alternativeName>
        <fullName evidence="14">F-type ATPase subunit b</fullName>
        <shortName evidence="14">F-ATPase subunit b</shortName>
    </alternativeName>
</protein>
<gene>
    <name evidence="14" type="primary">atpF</name>
    <name evidence="17" type="ORF">QRX60_20570</name>
</gene>
<feature type="coiled-coil region" evidence="16">
    <location>
        <begin position="57"/>
        <end position="117"/>
    </location>
</feature>
<evidence type="ECO:0000256" key="5">
    <source>
        <dbReference type="ARBA" id="ARBA00022547"/>
    </source>
</evidence>
<keyword evidence="4 14" id="KW-1003">Cell membrane</keyword>
<keyword evidence="5 14" id="KW-0138">CF(0)</keyword>
<evidence type="ECO:0000256" key="11">
    <source>
        <dbReference type="ARBA" id="ARBA00023310"/>
    </source>
</evidence>
<proteinExistence type="inferred from homology"/>
<organism evidence="17 18">
    <name type="scientific">Amycolatopsis mongoliensis</name>
    <dbReference type="NCBI Taxonomy" id="715475"/>
    <lineage>
        <taxon>Bacteria</taxon>
        <taxon>Bacillati</taxon>
        <taxon>Actinomycetota</taxon>
        <taxon>Actinomycetes</taxon>
        <taxon>Pseudonocardiales</taxon>
        <taxon>Pseudonocardiaceae</taxon>
        <taxon>Amycolatopsis</taxon>
    </lineage>
</organism>
<keyword evidence="9 14" id="KW-0406">Ion transport</keyword>
<dbReference type="Gene3D" id="1.20.5.620">
    <property type="entry name" value="F1F0 ATP synthase subunit B, membrane domain"/>
    <property type="match status" value="1"/>
</dbReference>
<comment type="subcellular location">
    <subcellularLocation>
        <location evidence="1 14">Cell membrane</location>
        <topology evidence="1 14">Single-pass membrane protein</topology>
    </subcellularLocation>
</comment>
<accession>A0A9Y2JXQ0</accession>
<dbReference type="NCBIfam" id="NF004412">
    <property type="entry name" value="PRK05759.1-3"/>
    <property type="match status" value="1"/>
</dbReference>
<evidence type="ECO:0000256" key="7">
    <source>
        <dbReference type="ARBA" id="ARBA00022781"/>
    </source>
</evidence>
<dbReference type="AlphaFoldDB" id="A0A9Y2JXQ0"/>
<dbReference type="Pfam" id="PF00430">
    <property type="entry name" value="ATP-synt_B"/>
    <property type="match status" value="1"/>
</dbReference>
<keyword evidence="10 14" id="KW-0472">Membrane</keyword>
<evidence type="ECO:0000256" key="3">
    <source>
        <dbReference type="ARBA" id="ARBA00022448"/>
    </source>
</evidence>
<evidence type="ECO:0000256" key="14">
    <source>
        <dbReference type="HAMAP-Rule" id="MF_01398"/>
    </source>
</evidence>
<dbReference type="GO" id="GO:0005886">
    <property type="term" value="C:plasma membrane"/>
    <property type="evidence" value="ECO:0007669"/>
    <property type="project" value="UniProtKB-SubCell"/>
</dbReference>
<dbReference type="GO" id="GO:0045259">
    <property type="term" value="C:proton-transporting ATP synthase complex"/>
    <property type="evidence" value="ECO:0007669"/>
    <property type="project" value="UniProtKB-KW"/>
</dbReference>
<sequence>MLKTELVLAAEAAPNPIIPHIPEVILGIVAFVILLFVLKKYVVPRFEAAYEERAQMIEGGIEKAEKAQAEAEEALAKYRAQLQEARSEAAKIRDDARLEAEQIKAELRAEAEAESQRIVAQGQAQLQAQKAQIIAELRADMGRNAVELASRIVGESLEDEARRRGTVDRFLAELETAGTSNGAGK</sequence>
<dbReference type="HAMAP" id="MF_01398">
    <property type="entry name" value="ATP_synth_b_bprime"/>
    <property type="match status" value="1"/>
</dbReference>
<evidence type="ECO:0000256" key="12">
    <source>
        <dbReference type="ARBA" id="ARBA00025198"/>
    </source>
</evidence>
<dbReference type="Proteomes" id="UP001239397">
    <property type="component" value="Chromosome"/>
</dbReference>
<keyword evidence="11 14" id="KW-0066">ATP synthesis</keyword>
<evidence type="ECO:0000313" key="17">
    <source>
        <dbReference type="EMBL" id="WIY06113.1"/>
    </source>
</evidence>
<dbReference type="InterPro" id="IPR028987">
    <property type="entry name" value="ATP_synth_B-like_membr_sf"/>
</dbReference>
<dbReference type="PANTHER" id="PTHR33445:SF1">
    <property type="entry name" value="ATP SYNTHASE SUBUNIT B"/>
    <property type="match status" value="1"/>
</dbReference>
<evidence type="ECO:0000313" key="18">
    <source>
        <dbReference type="Proteomes" id="UP001239397"/>
    </source>
</evidence>
<dbReference type="InterPro" id="IPR005864">
    <property type="entry name" value="ATP_synth_F0_bsu_bac"/>
</dbReference>
<evidence type="ECO:0000256" key="1">
    <source>
        <dbReference type="ARBA" id="ARBA00004162"/>
    </source>
</evidence>
<evidence type="ECO:0000256" key="4">
    <source>
        <dbReference type="ARBA" id="ARBA00022475"/>
    </source>
</evidence>
<keyword evidence="8 14" id="KW-1133">Transmembrane helix</keyword>
<dbReference type="RefSeq" id="WP_286002379.1">
    <property type="nucleotide sequence ID" value="NZ_CP127295.1"/>
</dbReference>
<keyword evidence="18" id="KW-1185">Reference proteome</keyword>
<dbReference type="InterPro" id="IPR002146">
    <property type="entry name" value="ATP_synth_b/b'su_bac/chlpt"/>
</dbReference>
<dbReference type="EMBL" id="CP127295">
    <property type="protein sequence ID" value="WIY06113.1"/>
    <property type="molecule type" value="Genomic_DNA"/>
</dbReference>
<comment type="subunit">
    <text evidence="13 14">F-type ATPases have 2 components, F(1) - the catalytic core - and F(0) - the membrane proton channel. F(1) has five subunits: alpha(3), beta(3), gamma(1), delta(1), epsilon(1). F(0) has three main subunits: a(1), b(2) and c(10-14). The alpha and beta chains form an alternating ring which encloses part of the gamma chain. F(1) is attached to F(0) by a central stalk formed by the gamma and epsilon chains, while a peripheral stalk is formed by the delta and b chains.</text>
</comment>
<evidence type="ECO:0000256" key="10">
    <source>
        <dbReference type="ARBA" id="ARBA00023136"/>
    </source>
</evidence>
<comment type="function">
    <text evidence="12 14">F(1)F(0) ATP synthase produces ATP from ADP in the presence of a proton or sodium gradient. F-type ATPases consist of two structural domains, F(1) containing the extramembraneous catalytic core and F(0) containing the membrane proton channel, linked together by a central stalk and a peripheral stalk. During catalysis, ATP synthesis in the catalytic domain of F(1) is coupled via a rotary mechanism of the central stalk subunits to proton translocation.</text>
</comment>
<comment type="function">
    <text evidence="14">Component of the F(0) channel, it forms part of the peripheral stalk, linking F(1) to F(0).</text>
</comment>
<evidence type="ECO:0000256" key="2">
    <source>
        <dbReference type="ARBA" id="ARBA00005513"/>
    </source>
</evidence>
<dbReference type="NCBIfam" id="TIGR01144">
    <property type="entry name" value="ATP_synt_b"/>
    <property type="match status" value="1"/>
</dbReference>
<dbReference type="PANTHER" id="PTHR33445">
    <property type="entry name" value="ATP SYNTHASE SUBUNIT B', CHLOROPLASTIC"/>
    <property type="match status" value="1"/>
</dbReference>
<name>A0A9Y2JXQ0_9PSEU</name>
<evidence type="ECO:0000256" key="13">
    <source>
        <dbReference type="ARBA" id="ARBA00025830"/>
    </source>
</evidence>
<evidence type="ECO:0000256" key="6">
    <source>
        <dbReference type="ARBA" id="ARBA00022692"/>
    </source>
</evidence>
<keyword evidence="3 14" id="KW-0813">Transport</keyword>
<evidence type="ECO:0000256" key="9">
    <source>
        <dbReference type="ARBA" id="ARBA00023065"/>
    </source>
</evidence>
<evidence type="ECO:0000256" key="16">
    <source>
        <dbReference type="SAM" id="Coils"/>
    </source>
</evidence>
<dbReference type="GO" id="GO:0046933">
    <property type="term" value="F:proton-transporting ATP synthase activity, rotational mechanism"/>
    <property type="evidence" value="ECO:0007669"/>
    <property type="project" value="UniProtKB-UniRule"/>
</dbReference>
<dbReference type="CDD" id="cd06503">
    <property type="entry name" value="ATP-synt_Fo_b"/>
    <property type="match status" value="1"/>
</dbReference>
<evidence type="ECO:0000256" key="15">
    <source>
        <dbReference type="RuleBase" id="RU003848"/>
    </source>
</evidence>
<dbReference type="InterPro" id="IPR050059">
    <property type="entry name" value="ATP_synthase_B_chain"/>
</dbReference>